<gene>
    <name evidence="2" type="ORF">P7D17_08845</name>
</gene>
<sequence length="308" mass="35929">MAKIQKNYTQTFTIRGEDFEVTAPALFDELTNELLYDEELDDKAIEMANDLYRESHGFIYPDEIKEFRKKLNISGRDLAALIGFSPTTIVMYENGALPTETNNRHLKNLIQDENAFKNFFDNNKLNLSESSREKIQNYFDRIELDLSLTSVMKIVDWFRVKNILLQKSDENVEDLTQMKIMKLVYYVQGVAYKWFHKPAFDNSILAWRYGPVVQEIYDEYHGCTTIVNDIKEDIPEDVLNNFEEINNNESLVKVLEFVQTRLGDCSAITLANKTHAEKPWLTTPQSSVIANEKIQKYFEANFDSIFFD</sequence>
<dbReference type="CDD" id="cd00093">
    <property type="entry name" value="HTH_XRE"/>
    <property type="match status" value="1"/>
</dbReference>
<dbReference type="GO" id="GO:0003677">
    <property type="term" value="F:DNA binding"/>
    <property type="evidence" value="ECO:0007669"/>
    <property type="project" value="InterPro"/>
</dbReference>
<protein>
    <submittedName>
        <fullName evidence="2">DUF4065 domain-containing protein</fullName>
    </submittedName>
</protein>
<dbReference type="InterPro" id="IPR025272">
    <property type="entry name" value="SocA_Panacea"/>
</dbReference>
<feature type="domain" description="HTH cro/C1-type" evidence="1">
    <location>
        <begin position="64"/>
        <end position="95"/>
    </location>
</feature>
<dbReference type="SUPFAM" id="SSF47413">
    <property type="entry name" value="lambda repressor-like DNA-binding domains"/>
    <property type="match status" value="1"/>
</dbReference>
<dbReference type="InterPro" id="IPR001387">
    <property type="entry name" value="Cro/C1-type_HTH"/>
</dbReference>
<dbReference type="PROSITE" id="PS50943">
    <property type="entry name" value="HTH_CROC1"/>
    <property type="match status" value="1"/>
</dbReference>
<evidence type="ECO:0000259" key="1">
    <source>
        <dbReference type="PROSITE" id="PS50943"/>
    </source>
</evidence>
<proteinExistence type="predicted"/>
<organism evidence="2 3">
    <name type="scientific">Lactococcus petauri</name>
    <dbReference type="NCBI Taxonomy" id="1940789"/>
    <lineage>
        <taxon>Bacteria</taxon>
        <taxon>Bacillati</taxon>
        <taxon>Bacillota</taxon>
        <taxon>Bacilli</taxon>
        <taxon>Lactobacillales</taxon>
        <taxon>Streptococcaceae</taxon>
        <taxon>Lactococcus</taxon>
    </lineage>
</organism>
<comment type="caution">
    <text evidence="2">The sequence shown here is derived from an EMBL/GenBank/DDBJ whole genome shotgun (WGS) entry which is preliminary data.</text>
</comment>
<name>A0AAJ2MM52_9LACT</name>
<evidence type="ECO:0000313" key="2">
    <source>
        <dbReference type="EMBL" id="MDT2584204.1"/>
    </source>
</evidence>
<dbReference type="AlphaFoldDB" id="A0AAJ2MM52"/>
<dbReference type="Pfam" id="PF01381">
    <property type="entry name" value="HTH_3"/>
    <property type="match status" value="1"/>
</dbReference>
<dbReference type="Gene3D" id="1.10.260.40">
    <property type="entry name" value="lambda repressor-like DNA-binding domains"/>
    <property type="match status" value="1"/>
</dbReference>
<dbReference type="InterPro" id="IPR010982">
    <property type="entry name" value="Lambda_DNA-bd_dom_sf"/>
</dbReference>
<dbReference type="Proteomes" id="UP001262817">
    <property type="component" value="Unassembled WGS sequence"/>
</dbReference>
<evidence type="ECO:0000313" key="3">
    <source>
        <dbReference type="Proteomes" id="UP001262817"/>
    </source>
</evidence>
<dbReference type="RefSeq" id="WP_311843093.1">
    <property type="nucleotide sequence ID" value="NZ_JARPXR010000009.1"/>
</dbReference>
<dbReference type="Pfam" id="PF13274">
    <property type="entry name" value="SocA_Panacea"/>
    <property type="match status" value="1"/>
</dbReference>
<accession>A0AAJ2MM52</accession>
<reference evidence="2" key="1">
    <citation type="submission" date="2023-03" db="EMBL/GenBank/DDBJ databases">
        <authorList>
            <person name="Shen W."/>
            <person name="Cai J."/>
        </authorList>
    </citation>
    <scope>NUCLEOTIDE SEQUENCE</scope>
    <source>
        <strain evidence="2">P86-2</strain>
    </source>
</reference>
<dbReference type="EMBL" id="JARPXR010000009">
    <property type="protein sequence ID" value="MDT2584204.1"/>
    <property type="molecule type" value="Genomic_DNA"/>
</dbReference>